<feature type="region of interest" description="Disordered" evidence="6">
    <location>
        <begin position="13"/>
        <end position="34"/>
    </location>
</feature>
<dbReference type="Gene3D" id="1.25.40.450">
    <property type="entry name" value="Nucleoporin, helical domain, N-terminal subdomain"/>
    <property type="match status" value="1"/>
</dbReference>
<dbReference type="SMART" id="SM00256">
    <property type="entry name" value="FBOX"/>
    <property type="match status" value="1"/>
</dbReference>
<dbReference type="SUPFAM" id="SSF81383">
    <property type="entry name" value="F-box domain"/>
    <property type="match status" value="1"/>
</dbReference>
<dbReference type="InterPro" id="IPR007187">
    <property type="entry name" value="Nucleoporin_Nup133/Nup155_C"/>
</dbReference>
<dbReference type="GO" id="GO:0000972">
    <property type="term" value="P:transcription-dependent tethering of RNA polymerase II gene DNA at nuclear periphery"/>
    <property type="evidence" value="ECO:0007669"/>
    <property type="project" value="TreeGrafter"/>
</dbReference>
<dbReference type="GO" id="GO:0036228">
    <property type="term" value="P:protein localization to nuclear inner membrane"/>
    <property type="evidence" value="ECO:0007669"/>
    <property type="project" value="TreeGrafter"/>
</dbReference>
<accession>A0A0E9NAG4</accession>
<evidence type="ECO:0000256" key="5">
    <source>
        <dbReference type="SAM" id="Coils"/>
    </source>
</evidence>
<comment type="similarity">
    <text evidence="2">Belongs to the non-repetitive/WGA-negative nucleoporin family.</text>
</comment>
<dbReference type="Pfam" id="PF03177">
    <property type="entry name" value="Nucleoporin_C"/>
    <property type="match status" value="1"/>
</dbReference>
<dbReference type="InterPro" id="IPR036047">
    <property type="entry name" value="F-box-like_dom_sf"/>
</dbReference>
<dbReference type="PANTHER" id="PTHR10350:SF6">
    <property type="entry name" value="NUCLEAR PORE COMPLEX PROTEIN NUP155"/>
    <property type="match status" value="1"/>
</dbReference>
<dbReference type="SUPFAM" id="SSF52047">
    <property type="entry name" value="RNI-like"/>
    <property type="match status" value="1"/>
</dbReference>
<dbReference type="InterPro" id="IPR036322">
    <property type="entry name" value="WD40_repeat_dom_sf"/>
</dbReference>
<dbReference type="InterPro" id="IPR042533">
    <property type="entry name" value="Nucleoporin_Nup155_C_1"/>
</dbReference>
<dbReference type="Gene3D" id="1.20.1280.50">
    <property type="match status" value="1"/>
</dbReference>
<feature type="domain" description="F-box" evidence="7">
    <location>
        <begin position="185"/>
        <end position="231"/>
    </location>
</feature>
<reference evidence="8 9" key="1">
    <citation type="journal article" date="2011" name="J. Gen. Appl. Microbiol.">
        <title>Draft genome sequencing of the enigmatic yeast Saitoella complicata.</title>
        <authorList>
            <person name="Nishida H."/>
            <person name="Hamamoto M."/>
            <person name="Sugiyama J."/>
        </authorList>
    </citation>
    <scope>NUCLEOTIDE SEQUENCE [LARGE SCALE GENOMIC DNA]</scope>
    <source>
        <strain evidence="8 9">NRRL Y-17804</strain>
    </source>
</reference>
<dbReference type="InterPro" id="IPR032675">
    <property type="entry name" value="LRR_dom_sf"/>
</dbReference>
<evidence type="ECO:0000256" key="6">
    <source>
        <dbReference type="SAM" id="MobiDB-lite"/>
    </source>
</evidence>
<dbReference type="InterPro" id="IPR042537">
    <property type="entry name" value="Nucleoporin_Nup155_C_2"/>
</dbReference>
<dbReference type="GO" id="GO:0006405">
    <property type="term" value="P:RNA export from nucleus"/>
    <property type="evidence" value="ECO:0007669"/>
    <property type="project" value="TreeGrafter"/>
</dbReference>
<dbReference type="InterPro" id="IPR042538">
    <property type="entry name" value="Nucleoporin_Nup155_C_3"/>
</dbReference>
<comment type="caution">
    <text evidence="8">The sequence shown here is derived from an EMBL/GenBank/DDBJ whole genome shotgun (WGS) entry which is preliminary data.</text>
</comment>
<sequence>MREVAGLNLRTFESAAGNDDPHTNNTPPSSGNATMASRLDQLKVDALSAFKAKDFSKAYAKFNEAIAYFAEAGKHPHLGLLDNRAATCEQLGKYEAALGDANRMIQLETRNAKGYLRAGKVLRLMDRDKVALKVYEAGLAKVPKTDPMQKALMNMMEVTLADMKGTLTKDQVSPIKEAEIASMGVDAVAVLPPEILLEVMRYLSTSDIVRLLRVSKTWNIIASHPSLYEKLDFTRGRKLVKARSLRFYISRAAGGIQEFAIPSLAASDRTILQLLAAKNGRLQKLCVLNGPIAIGNFATGQLRHLRHLRQLILSCSMTAQNVARIADLVPSLEELECGTVNDYEFTKWTGRADKLWRLKIAFEVDPNSTNAPHSCPSFLSVDSMKDAFPNLEQLSIIGWRRPHNNTVSPIDISGFSSLRNVFLTGGGQVWPVLPPQVTSLSIPFVTAIDNAFSMGECNLEYLDISSSRVTEDNLVQILWRQGALVKLCARNLPLTSDRWLDTVRTQCPKLTVLSVSGSHWVNDKTLEEAVTGMVSLQELDVTDCTNLTGIGIARLLQNHLGGLQKLIMTGCDKVSDDVVEWARSKGITVENRYVSEGNSKGQKVRRAYDENNQSIHNHTQGAMALKRVPSRGQIKAAEHLTPVLPQLEQGKGGLDWALKHDGEYPELSDILTQGGSNGYIITTDQAWMPITTTRVVNIPDIMFEQYNATKIQTHMGLFPEIQRAWMTVDNKLYLWNYMNGEDFQSFEDQVHAITYVKLVKPKPGLFVAGISHLLVIVTASQISLMGVSAAQKGEITLYGTQMNVQNISGSNIVCVEGTNDGRIFLAGLDGELYELSYDHREKWFWQSTQAVCRTKGSASSVLSMFSVRGIWGAKGDPETIVQIVVDDSRSLIYTLGSKATIRAYHLVPDGVNLMINHTSVDLSKGAKMLGVPASYLSADPSKEAVQVVSIWPVGTEQSRILHLVAVLSTGCRLYLAATSGNNLASSSLPPNSMQVRHVRYPPTQITGTGPNQTTTALLSPTTQAHLFPSNLFLAFVGKDKMFASTPNTGKIAMSQQYGAVQFTENATWVPLEGAVHDVALINNASSAANDLATQFSMPFPEIAVLTNMGVYLLRKMKAAEILGNVIKHGSASALGLEGEVRKYFENMTREEGCANSLAVACGYGGTSDDPSAFRNSIYNSPGARSRQGVTDVVETARKCFIEFGGRPVAQPDANGQYSLDNVALSGRYFGLAKYMARLLVPVWKRGFMRQVVVSQHGQPGMLTYAQGIPSSVLQRIQRDLIILAQFLEENRNSIDGLAGSDKMMGIGLNRPEELALQAEHRAMNSLTKLLTQVIEGISFLLVLFDKSNQLHPIVMNLSEELRQQCLGLSHELLFITVQGKEVVKELVTQIVNQQIGAGLSVDAVSETLRKKCGSFCSADDVLMYKAIEQLRRAKQQVEGSEDRYELLRESLRLFTKTAGSLSVDTLKEAVDEFQTLNFHAGAIELALDVAKACDPNQLAFGYLADGKAEIDTRAPFYSKRMSCYSIVFNLLEDVDSRVRDEATVRMAYEVTYNANDELLHSALYDWYLSKGLGDRLLDLQTAYIEAYLERNSKASPELADMLWQYYVRRESWLQATKVLSALASGDFKIPLERRIEYLSRARFHSNMQVPIHERQAMAEIAQTVQEELDVAQIQAELVGTIKDDERPESQVKARMIDHLDGKLRPLNELFNNYADPLGYGEVCLAIFQAADYRVSHEITACWEKIIQKEHERSVVKGTIQPWEAVSEVIRRLGLRFSPSESIFEPEHLVPMVEKYSLEKQKDVAPSGWVPKAFLSARVPPEQLFSILDEMYDRKEYPWQGKAALLILVRDILVICEHWVNEASKLGTRFAYEKVLAALAGYGKTVEDRETRQRLSELEAEIRRKF</sequence>
<dbReference type="STRING" id="698492.A0A0E9NAG4"/>
<dbReference type="InterPro" id="IPR014908">
    <property type="entry name" value="Nucleoporin_Nup133/Nup155_N"/>
</dbReference>
<dbReference type="SMART" id="SM00367">
    <property type="entry name" value="LRR_CC"/>
    <property type="match status" value="2"/>
</dbReference>
<dbReference type="PROSITE" id="PS50181">
    <property type="entry name" value="FBOX"/>
    <property type="match status" value="1"/>
</dbReference>
<dbReference type="InterPro" id="IPR006553">
    <property type="entry name" value="Leu-rich_rpt_Cys-con_subtyp"/>
</dbReference>
<reference evidence="8 9" key="2">
    <citation type="journal article" date="2014" name="J. Gen. Appl. Microbiol.">
        <title>The early diverging ascomycetous budding yeast Saitoella complicata has three histone deacetylases belonging to the Clr6, Hos2, and Rpd3 lineages.</title>
        <authorList>
            <person name="Nishida H."/>
            <person name="Matsumoto T."/>
            <person name="Kondo S."/>
            <person name="Hamamoto M."/>
            <person name="Yoshikawa H."/>
        </authorList>
    </citation>
    <scope>NUCLEOTIDE SEQUENCE [LARGE SCALE GENOMIC DNA]</scope>
    <source>
        <strain evidence="8 9">NRRL Y-17804</strain>
    </source>
</reference>
<evidence type="ECO:0000256" key="4">
    <source>
        <dbReference type="ARBA" id="ARBA00023242"/>
    </source>
</evidence>
<evidence type="ECO:0000259" key="7">
    <source>
        <dbReference type="PROSITE" id="PS50181"/>
    </source>
</evidence>
<evidence type="ECO:0000313" key="8">
    <source>
        <dbReference type="EMBL" id="GAO46803.1"/>
    </source>
</evidence>
<feature type="compositionally biased region" description="Polar residues" evidence="6">
    <location>
        <begin position="23"/>
        <end position="34"/>
    </location>
</feature>
<dbReference type="Pfam" id="PF08801">
    <property type="entry name" value="Nucleoporin_N"/>
    <property type="match status" value="1"/>
</dbReference>
<protein>
    <recommendedName>
        <fullName evidence="7">F-box domain-containing protein</fullName>
    </recommendedName>
</protein>
<dbReference type="Gene3D" id="1.25.40.440">
    <property type="entry name" value="Nucleoporin, helical domain, central subdomain"/>
    <property type="match status" value="1"/>
</dbReference>
<dbReference type="OMA" id="SELFACY"/>
<feature type="coiled-coil region" evidence="5">
    <location>
        <begin position="1423"/>
        <end position="1450"/>
    </location>
</feature>
<organism evidence="8 9">
    <name type="scientific">Saitoella complicata (strain BCRC 22490 / CBS 7301 / JCM 7358 / NBRC 10748 / NRRL Y-17804)</name>
    <dbReference type="NCBI Taxonomy" id="698492"/>
    <lineage>
        <taxon>Eukaryota</taxon>
        <taxon>Fungi</taxon>
        <taxon>Dikarya</taxon>
        <taxon>Ascomycota</taxon>
        <taxon>Taphrinomycotina</taxon>
        <taxon>Taphrinomycotina incertae sedis</taxon>
        <taxon>Saitoella</taxon>
    </lineage>
</organism>
<evidence type="ECO:0000313" key="9">
    <source>
        <dbReference type="Proteomes" id="UP000033140"/>
    </source>
</evidence>
<dbReference type="FunFam" id="1.25.40.440:FF:000001">
    <property type="entry name" value="Nuclear pore complex subunit"/>
    <property type="match status" value="1"/>
</dbReference>
<gene>
    <name evidence="8" type="ORF">G7K_1021-t1</name>
</gene>
<evidence type="ECO:0000256" key="3">
    <source>
        <dbReference type="ARBA" id="ARBA00022448"/>
    </source>
</evidence>
<keyword evidence="5" id="KW-0175">Coiled coil</keyword>
<dbReference type="InterPro" id="IPR011990">
    <property type="entry name" value="TPR-like_helical_dom_sf"/>
</dbReference>
<dbReference type="SUPFAM" id="SSF50978">
    <property type="entry name" value="WD40 repeat-like"/>
    <property type="match status" value="1"/>
</dbReference>
<evidence type="ECO:0000256" key="1">
    <source>
        <dbReference type="ARBA" id="ARBA00004123"/>
    </source>
</evidence>
<dbReference type="GO" id="GO:0006606">
    <property type="term" value="P:protein import into nucleus"/>
    <property type="evidence" value="ECO:0007669"/>
    <property type="project" value="TreeGrafter"/>
</dbReference>
<proteinExistence type="inferred from homology"/>
<dbReference type="Gene3D" id="1.20.120.1880">
    <property type="entry name" value="Nucleoporin, helical C-terminal domain"/>
    <property type="match status" value="1"/>
</dbReference>
<dbReference type="GO" id="GO:0044611">
    <property type="term" value="C:nuclear pore inner ring"/>
    <property type="evidence" value="ECO:0007669"/>
    <property type="project" value="TreeGrafter"/>
</dbReference>
<dbReference type="PANTHER" id="PTHR10350">
    <property type="entry name" value="NUCLEAR PORE COMPLEX PROTEIN NUP155"/>
    <property type="match status" value="1"/>
</dbReference>
<name>A0A0E9NAG4_SAICN</name>
<evidence type="ECO:0000256" key="2">
    <source>
        <dbReference type="ARBA" id="ARBA00007373"/>
    </source>
</evidence>
<dbReference type="InterPro" id="IPR004870">
    <property type="entry name" value="Nucleoporin_Nup155"/>
</dbReference>
<dbReference type="SUPFAM" id="SSF48452">
    <property type="entry name" value="TPR-like"/>
    <property type="match status" value="1"/>
</dbReference>
<comment type="subcellular location">
    <subcellularLocation>
        <location evidence="1">Nucleus</location>
    </subcellularLocation>
</comment>
<keyword evidence="9" id="KW-1185">Reference proteome</keyword>
<reference evidence="8 9" key="3">
    <citation type="journal article" date="2015" name="Genome Announc.">
        <title>Draft Genome Sequence of the Archiascomycetous Yeast Saitoella complicata.</title>
        <authorList>
            <person name="Yamauchi K."/>
            <person name="Kondo S."/>
            <person name="Hamamoto M."/>
            <person name="Takahashi Y."/>
            <person name="Ogura Y."/>
            <person name="Hayashi T."/>
            <person name="Nishida H."/>
        </authorList>
    </citation>
    <scope>NUCLEOTIDE SEQUENCE [LARGE SCALE GENOMIC DNA]</scope>
    <source>
        <strain evidence="8 9">NRRL Y-17804</strain>
    </source>
</reference>
<keyword evidence="4" id="KW-0539">Nucleus</keyword>
<dbReference type="EMBL" id="BACD03000005">
    <property type="protein sequence ID" value="GAO46803.1"/>
    <property type="molecule type" value="Genomic_DNA"/>
</dbReference>
<dbReference type="CDD" id="cd09917">
    <property type="entry name" value="F-box_SF"/>
    <property type="match status" value="1"/>
</dbReference>
<dbReference type="Proteomes" id="UP000033140">
    <property type="component" value="Unassembled WGS sequence"/>
</dbReference>
<keyword evidence="3" id="KW-0813">Transport</keyword>
<dbReference type="InterPro" id="IPR001810">
    <property type="entry name" value="F-box_dom"/>
</dbReference>
<dbReference type="Gene3D" id="1.25.40.10">
    <property type="entry name" value="Tetratricopeptide repeat domain"/>
    <property type="match status" value="1"/>
</dbReference>
<dbReference type="Gene3D" id="3.80.10.10">
    <property type="entry name" value="Ribonuclease Inhibitor"/>
    <property type="match status" value="1"/>
</dbReference>
<dbReference type="Pfam" id="PF12937">
    <property type="entry name" value="F-box-like"/>
    <property type="match status" value="1"/>
</dbReference>
<dbReference type="GO" id="GO:0017056">
    <property type="term" value="F:structural constituent of nuclear pore"/>
    <property type="evidence" value="ECO:0007669"/>
    <property type="project" value="InterPro"/>
</dbReference>
<dbReference type="Gene3D" id="1.20.58.1780">
    <property type="match status" value="1"/>
</dbReference>